<keyword evidence="9" id="KW-1185">Reference proteome</keyword>
<dbReference type="PIRSF" id="PIRSF001220">
    <property type="entry name" value="L-ASNase_gatD"/>
    <property type="match status" value="1"/>
</dbReference>
<protein>
    <submittedName>
        <fullName evidence="8">Asparaginase</fullName>
    </submittedName>
</protein>
<dbReference type="GO" id="GO:0006528">
    <property type="term" value="P:asparagine metabolic process"/>
    <property type="evidence" value="ECO:0007669"/>
    <property type="project" value="InterPro"/>
</dbReference>
<dbReference type="Pfam" id="PF00710">
    <property type="entry name" value="Asparaginase"/>
    <property type="match status" value="1"/>
</dbReference>
<dbReference type="PROSITE" id="PS00917">
    <property type="entry name" value="ASN_GLN_ASE_2"/>
    <property type="match status" value="1"/>
</dbReference>
<keyword evidence="2" id="KW-0378">Hydrolase</keyword>
<dbReference type="InterPro" id="IPR036152">
    <property type="entry name" value="Asp/glu_Ase-like_sf"/>
</dbReference>
<dbReference type="SUPFAM" id="SSF53774">
    <property type="entry name" value="Glutaminase/Asparaginase"/>
    <property type="match status" value="1"/>
</dbReference>
<feature type="binding site" evidence="4">
    <location>
        <position position="52"/>
    </location>
    <ligand>
        <name>substrate</name>
    </ligand>
</feature>
<evidence type="ECO:0000256" key="5">
    <source>
        <dbReference type="PROSITE-ProRule" id="PRU10100"/>
    </source>
</evidence>
<dbReference type="CDD" id="cd08964">
    <property type="entry name" value="L-asparaginase_II"/>
    <property type="match status" value="1"/>
</dbReference>
<sequence>MKKILAIHTGGTISMSEKDGVISENEENPLKIEGHLDDDVDISEIYPIKKPSPHITIDDMDGIKKIIEDSRGEYEGYVITHGTDTLEETAFFLDLTLNMEQPVIITGAMRSSNELGSDGMYNYLSGLRAALSTDSKDRGVLVVFNDEIHTARFVTKTHTSNVATFQSPNHGPIGFLTKDNVHYHHSIKHQDKYSTVDSEIKVALIKAHVGLDETFFNAIIQSGYDGLIIEALGQGNLPPSAMDGLDAVTAADITTVIVSRSFNGIVGSYYDYHGGGYELKEMGIIFSNGLNGPKARLKLMLALSNLKKDEIKNAFEA</sequence>
<dbReference type="InterPro" id="IPR037152">
    <property type="entry name" value="L-asparaginase_N_sf"/>
</dbReference>
<dbReference type="InterPro" id="IPR040919">
    <property type="entry name" value="Asparaginase_C"/>
</dbReference>
<dbReference type="Proteomes" id="UP000199008">
    <property type="component" value="Unassembled WGS sequence"/>
</dbReference>
<dbReference type="InterPro" id="IPR004550">
    <property type="entry name" value="AsnASE_II"/>
</dbReference>
<evidence type="ECO:0000259" key="7">
    <source>
        <dbReference type="Pfam" id="PF17763"/>
    </source>
</evidence>
<feature type="domain" description="Asparaginase/glutaminase C-terminal" evidence="7">
    <location>
        <begin position="201"/>
        <end position="315"/>
    </location>
</feature>
<dbReference type="InterPro" id="IPR027474">
    <property type="entry name" value="L-asparaginase_N"/>
</dbReference>
<dbReference type="InterPro" id="IPR006034">
    <property type="entry name" value="Asparaginase/glutaminase-like"/>
</dbReference>
<dbReference type="Pfam" id="PF17763">
    <property type="entry name" value="Asparaginase_C"/>
    <property type="match status" value="1"/>
</dbReference>
<dbReference type="FunFam" id="3.40.50.1170:FF:000001">
    <property type="entry name" value="L-asparaginase 2"/>
    <property type="match status" value="1"/>
</dbReference>
<dbReference type="InterPro" id="IPR027475">
    <property type="entry name" value="Asparaginase/glutaminase_AS2"/>
</dbReference>
<evidence type="ECO:0000256" key="2">
    <source>
        <dbReference type="ARBA" id="ARBA00022801"/>
    </source>
</evidence>
<gene>
    <name evidence="8" type="ORF">SAMN05216216_104116</name>
</gene>
<dbReference type="AlphaFoldDB" id="A0A1G9CMA1"/>
<evidence type="ECO:0000256" key="4">
    <source>
        <dbReference type="PIRSR" id="PIRSR001220-2"/>
    </source>
</evidence>
<dbReference type="PRINTS" id="PR00139">
    <property type="entry name" value="ASNGLNASE"/>
</dbReference>
<name>A0A1G9CMA1_9BACL</name>
<dbReference type="Gene3D" id="3.40.50.1170">
    <property type="entry name" value="L-asparaginase, N-terminal domain"/>
    <property type="match status" value="1"/>
</dbReference>
<dbReference type="EMBL" id="FNFY01000004">
    <property type="protein sequence ID" value="SDK52719.1"/>
    <property type="molecule type" value="Genomic_DNA"/>
</dbReference>
<feature type="binding site" evidence="4">
    <location>
        <begin position="83"/>
        <end position="84"/>
    </location>
    <ligand>
        <name>substrate</name>
    </ligand>
</feature>
<comment type="similarity">
    <text evidence="1">Belongs to the asparaginase 1 family.</text>
</comment>
<accession>A0A1G9CMA1</accession>
<feature type="domain" description="L-asparaginase N-terminal" evidence="6">
    <location>
        <begin position="3"/>
        <end position="186"/>
    </location>
</feature>
<reference evidence="9" key="1">
    <citation type="submission" date="2016-10" db="EMBL/GenBank/DDBJ databases">
        <authorList>
            <person name="Varghese N."/>
            <person name="Submissions S."/>
        </authorList>
    </citation>
    <scope>NUCLEOTIDE SEQUENCE [LARGE SCALE GENOMIC DNA]</scope>
    <source>
        <strain evidence="9">CGMCC 1.8895</strain>
    </source>
</reference>
<evidence type="ECO:0000313" key="9">
    <source>
        <dbReference type="Proteomes" id="UP000199008"/>
    </source>
</evidence>
<dbReference type="GO" id="GO:0004067">
    <property type="term" value="F:asparaginase activity"/>
    <property type="evidence" value="ECO:0007669"/>
    <property type="project" value="UniProtKB-UniRule"/>
</dbReference>
<evidence type="ECO:0000313" key="8">
    <source>
        <dbReference type="EMBL" id="SDK52719.1"/>
    </source>
</evidence>
<evidence type="ECO:0000259" key="6">
    <source>
        <dbReference type="Pfam" id="PF00710"/>
    </source>
</evidence>
<evidence type="ECO:0000256" key="1">
    <source>
        <dbReference type="ARBA" id="ARBA00010518"/>
    </source>
</evidence>
<dbReference type="PANTHER" id="PTHR11707">
    <property type="entry name" value="L-ASPARAGINASE"/>
    <property type="match status" value="1"/>
</dbReference>
<dbReference type="PIRSF" id="PIRSF500176">
    <property type="entry name" value="L_ASNase"/>
    <property type="match status" value="1"/>
</dbReference>
<feature type="active site" evidence="5">
    <location>
        <position position="83"/>
    </location>
</feature>
<dbReference type="InterPro" id="IPR027473">
    <property type="entry name" value="L-asparaginase_C"/>
</dbReference>
<organism evidence="8 9">
    <name type="scientific">Lacicoccus qingdaonensis</name>
    <dbReference type="NCBI Taxonomy" id="576118"/>
    <lineage>
        <taxon>Bacteria</taxon>
        <taxon>Bacillati</taxon>
        <taxon>Bacillota</taxon>
        <taxon>Bacilli</taxon>
        <taxon>Bacillales</taxon>
        <taxon>Salinicoccaceae</taxon>
        <taxon>Lacicoccus</taxon>
    </lineage>
</organism>
<proteinExistence type="inferred from homology"/>
<dbReference type="SMART" id="SM00870">
    <property type="entry name" value="Asparaginase"/>
    <property type="match status" value="1"/>
</dbReference>
<dbReference type="PROSITE" id="PS51732">
    <property type="entry name" value="ASN_GLN_ASE_3"/>
    <property type="match status" value="1"/>
</dbReference>
<feature type="active site" description="O-isoaspartyl threonine intermediate" evidence="3">
    <location>
        <position position="12"/>
    </location>
</feature>
<dbReference type="Gene3D" id="3.40.50.40">
    <property type="match status" value="1"/>
</dbReference>
<evidence type="ECO:0000256" key="3">
    <source>
        <dbReference type="PIRSR" id="PIRSR001220-1"/>
    </source>
</evidence>
<dbReference type="STRING" id="576118.SAMN05216216_104116"/>
<dbReference type="OrthoDB" id="9788068at2"/>
<dbReference type="SFLD" id="SFLDS00057">
    <property type="entry name" value="Glutaminase/Asparaginase"/>
    <property type="match status" value="1"/>
</dbReference>
<dbReference type="PANTHER" id="PTHR11707:SF28">
    <property type="entry name" value="60 KDA LYSOPHOSPHOLIPASE"/>
    <property type="match status" value="1"/>
</dbReference>
<dbReference type="RefSeq" id="WP_092984910.1">
    <property type="nucleotide sequence ID" value="NZ_FNFY01000004.1"/>
</dbReference>